<evidence type="ECO:0000313" key="1">
    <source>
        <dbReference type="EMBL" id="MBW0555805.1"/>
    </source>
</evidence>
<name>A0A9Q3J5S4_9BASI</name>
<dbReference type="OrthoDB" id="2507294at2759"/>
<dbReference type="EMBL" id="AVOT02062940">
    <property type="protein sequence ID" value="MBW0555805.1"/>
    <property type="molecule type" value="Genomic_DNA"/>
</dbReference>
<dbReference type="Proteomes" id="UP000765509">
    <property type="component" value="Unassembled WGS sequence"/>
</dbReference>
<protein>
    <submittedName>
        <fullName evidence="1">Uncharacterized protein</fullName>
    </submittedName>
</protein>
<evidence type="ECO:0000313" key="2">
    <source>
        <dbReference type="Proteomes" id="UP000765509"/>
    </source>
</evidence>
<sequence>MGQERLKEVPKLKEWPHFSAHRWFIRLRQAYRHQSWTWWKTQIIDKWANDVCRFEVETSVESAHFDSEKDESLPWACQQEDRLTALYPDISEVIVHRKLLTQCADDLEHAVKSRTTEQYSTEDIINILQESTTRTMISSSRVNIKTRFNTPMKDSVDKSPKENSNSMKYKSEYTIRKCHIFERTTNIVNTFPKR</sequence>
<reference evidence="1" key="1">
    <citation type="submission" date="2021-03" db="EMBL/GenBank/DDBJ databases">
        <title>Draft genome sequence of rust myrtle Austropuccinia psidii MF-1, a brazilian biotype.</title>
        <authorList>
            <person name="Quecine M.C."/>
            <person name="Pachon D.M.R."/>
            <person name="Bonatelli M.L."/>
            <person name="Correr F.H."/>
            <person name="Franceschini L.M."/>
            <person name="Leite T.F."/>
            <person name="Margarido G.R.A."/>
            <person name="Almeida C.A."/>
            <person name="Ferrarezi J.A."/>
            <person name="Labate C.A."/>
        </authorList>
    </citation>
    <scope>NUCLEOTIDE SEQUENCE</scope>
    <source>
        <strain evidence="1">MF-1</strain>
    </source>
</reference>
<comment type="caution">
    <text evidence="1">The sequence shown here is derived from an EMBL/GenBank/DDBJ whole genome shotgun (WGS) entry which is preliminary data.</text>
</comment>
<proteinExistence type="predicted"/>
<keyword evidence="2" id="KW-1185">Reference proteome</keyword>
<accession>A0A9Q3J5S4</accession>
<dbReference type="AlphaFoldDB" id="A0A9Q3J5S4"/>
<gene>
    <name evidence="1" type="ORF">O181_095520</name>
</gene>
<organism evidence="1 2">
    <name type="scientific">Austropuccinia psidii MF-1</name>
    <dbReference type="NCBI Taxonomy" id="1389203"/>
    <lineage>
        <taxon>Eukaryota</taxon>
        <taxon>Fungi</taxon>
        <taxon>Dikarya</taxon>
        <taxon>Basidiomycota</taxon>
        <taxon>Pucciniomycotina</taxon>
        <taxon>Pucciniomycetes</taxon>
        <taxon>Pucciniales</taxon>
        <taxon>Sphaerophragmiaceae</taxon>
        <taxon>Austropuccinia</taxon>
    </lineage>
</organism>